<keyword evidence="2" id="KW-1185">Reference proteome</keyword>
<dbReference type="InterPro" id="IPR036866">
    <property type="entry name" value="RibonucZ/Hydroxyglut_hydro"/>
</dbReference>
<dbReference type="SUPFAM" id="SSF56281">
    <property type="entry name" value="Metallo-hydrolase/oxidoreductase"/>
    <property type="match status" value="1"/>
</dbReference>
<sequence length="341" mass="38271">MDIQINMLNVGDADAIIVHLVKSKTEQLVILIDGGHPTDGERIGELLDELLKKTDKKGPDLVICTHYDADHIGGLQYIAEKYQTLIGEFWIHEHELIKPAAELAEQVLQLRKRMKDNPAHILNAEEHAAVTDMKDVEDLVLESYPQMVKLVDYLKIHHINKFQPFAGSTLQSWEDEIKVLGPTIPFYDKCVPKIKHSAKDLIKEEAAAMLILEKTNPVDKDPCEMLGNTGKTVTYINQISIILQILVEGKKYIFTGDASLESFRAIPDYETALADIYWLKVPHHGSPNNSSPDMFNIMKPTYADISGGTQYLKPEVPGCLKAKGTKVRSTLEAQADLQFPY</sequence>
<dbReference type="Gene3D" id="3.60.15.10">
    <property type="entry name" value="Ribonuclease Z/Hydroxyacylglutathione hydrolase-like"/>
    <property type="match status" value="1"/>
</dbReference>
<dbReference type="KEGG" id="mgot:MgSA37_00011"/>
<accession>A0A110AZM3</accession>
<protein>
    <submittedName>
        <fullName evidence="1">ComEC family competence protein</fullName>
    </submittedName>
</protein>
<evidence type="ECO:0000313" key="1">
    <source>
        <dbReference type="EMBL" id="BAU51862.1"/>
    </source>
</evidence>
<dbReference type="OrthoDB" id="418728at2"/>
<reference evidence="1 2" key="1">
    <citation type="submission" date="2015-12" db="EMBL/GenBank/DDBJ databases">
        <title>Genome sequence of Mucilaginibacter gotjawali.</title>
        <authorList>
            <person name="Lee J.S."/>
            <person name="Lee K.C."/>
            <person name="Kim K.K."/>
            <person name="Lee B.W."/>
        </authorList>
    </citation>
    <scope>NUCLEOTIDE SEQUENCE [LARGE SCALE GENOMIC DNA]</scope>
    <source>
        <strain evidence="1 2">SA3-7</strain>
    </source>
</reference>
<dbReference type="PANTHER" id="PTHR30619">
    <property type="entry name" value="DNA INTERNALIZATION/COMPETENCE PROTEIN COMEC/REC2"/>
    <property type="match status" value="1"/>
</dbReference>
<dbReference type="InterPro" id="IPR052159">
    <property type="entry name" value="Competence_DNA_uptake"/>
</dbReference>
<dbReference type="AlphaFoldDB" id="A0A110AZM3"/>
<dbReference type="Pfam" id="PF00753">
    <property type="entry name" value="Lactamase_B"/>
    <property type="match status" value="1"/>
</dbReference>
<evidence type="ECO:0000313" key="2">
    <source>
        <dbReference type="Proteomes" id="UP000218263"/>
    </source>
</evidence>
<dbReference type="PANTHER" id="PTHR30619:SF1">
    <property type="entry name" value="RECOMBINATION PROTEIN 2"/>
    <property type="match status" value="1"/>
</dbReference>
<gene>
    <name evidence="1" type="ORF">MgSA37_00011</name>
</gene>
<name>A0A110AZM3_9SPHI</name>
<dbReference type="EMBL" id="AP017313">
    <property type="protein sequence ID" value="BAU51862.1"/>
    <property type="molecule type" value="Genomic_DNA"/>
</dbReference>
<organism evidence="1 2">
    <name type="scientific">Mucilaginibacter gotjawali</name>
    <dbReference type="NCBI Taxonomy" id="1550579"/>
    <lineage>
        <taxon>Bacteria</taxon>
        <taxon>Pseudomonadati</taxon>
        <taxon>Bacteroidota</taxon>
        <taxon>Sphingobacteriia</taxon>
        <taxon>Sphingobacteriales</taxon>
        <taxon>Sphingobacteriaceae</taxon>
        <taxon>Mucilaginibacter</taxon>
    </lineage>
</organism>
<proteinExistence type="predicted"/>
<dbReference type="GO" id="GO:0016787">
    <property type="term" value="F:hydrolase activity"/>
    <property type="evidence" value="ECO:0007669"/>
    <property type="project" value="UniProtKB-KW"/>
</dbReference>
<dbReference type="RefSeq" id="WP_096349245.1">
    <property type="nucleotide sequence ID" value="NZ_AP017313.1"/>
</dbReference>
<dbReference type="Proteomes" id="UP000218263">
    <property type="component" value="Chromosome"/>
</dbReference>
<dbReference type="InterPro" id="IPR001279">
    <property type="entry name" value="Metallo-B-lactamas"/>
</dbReference>